<dbReference type="InterPro" id="IPR002744">
    <property type="entry name" value="MIP18-like"/>
</dbReference>
<sequence length="114" mass="12641">MEKAITYTGQADQHKEELEEKLMNVIDTEIGLDIVNLGLIYGIDLDDDGICTVRLTFTGAGCSCSEHILKGVHEQLDPLGFINAVKIKIVWSPAWVLDRITRYGRISLGINPGR</sequence>
<dbReference type="RefSeq" id="WP_245830556.1">
    <property type="nucleotide sequence ID" value="NZ_FONM01000022.1"/>
</dbReference>
<dbReference type="Pfam" id="PF01883">
    <property type="entry name" value="FeS_assembly_P"/>
    <property type="match status" value="1"/>
</dbReference>
<dbReference type="Gene3D" id="3.30.300.130">
    <property type="entry name" value="Fe-S cluster assembly (FSCA)"/>
    <property type="match status" value="1"/>
</dbReference>
<reference evidence="3" key="1">
    <citation type="submission" date="2016-04" db="EMBL/GenBank/DDBJ databases">
        <authorList>
            <person name="Strepis N."/>
        </authorList>
    </citation>
    <scope>NUCLEOTIDE SEQUENCE [LARGE SCALE GENOMIC DNA]</scope>
</reference>
<protein>
    <recommendedName>
        <fullName evidence="1">MIP18 family-like domain-containing protein</fullName>
    </recommendedName>
</protein>
<proteinExistence type="predicted"/>
<evidence type="ECO:0000313" key="2">
    <source>
        <dbReference type="EMBL" id="SLM51043.1"/>
    </source>
</evidence>
<dbReference type="STRING" id="43064.SAMN04488086_12216"/>
<dbReference type="InterPro" id="IPR034904">
    <property type="entry name" value="FSCA_dom_sf"/>
</dbReference>
<dbReference type="EMBL" id="FWEY01000002">
    <property type="protein sequence ID" value="SLM51043.1"/>
    <property type="molecule type" value="Genomic_DNA"/>
</dbReference>
<feature type="domain" description="MIP18 family-like" evidence="1">
    <location>
        <begin position="15"/>
        <end position="85"/>
    </location>
</feature>
<gene>
    <name evidence="2" type="ORF">TPAS_718</name>
</gene>
<dbReference type="PANTHER" id="PTHR42831">
    <property type="entry name" value="FE-S PROTEIN MATURATION AUXILIARY FACTOR YITW"/>
    <property type="match status" value="1"/>
</dbReference>
<keyword evidence="3" id="KW-1185">Reference proteome</keyword>
<accession>A0A1W1IE59</accession>
<name>A0A1W1IE59_9LACT</name>
<dbReference type="PANTHER" id="PTHR42831:SF1">
    <property type="entry name" value="FE-S PROTEIN MATURATION AUXILIARY FACTOR YITW"/>
    <property type="match status" value="1"/>
</dbReference>
<dbReference type="Proteomes" id="UP000195985">
    <property type="component" value="Unassembled WGS sequence"/>
</dbReference>
<evidence type="ECO:0000259" key="1">
    <source>
        <dbReference type="Pfam" id="PF01883"/>
    </source>
</evidence>
<evidence type="ECO:0000313" key="3">
    <source>
        <dbReference type="Proteomes" id="UP000195985"/>
    </source>
</evidence>
<dbReference type="SUPFAM" id="SSF117916">
    <property type="entry name" value="Fe-S cluster assembly (FSCA) domain-like"/>
    <property type="match status" value="1"/>
</dbReference>
<organism evidence="2 3">
    <name type="scientific">Trichococcus pasteurii</name>
    <dbReference type="NCBI Taxonomy" id="43064"/>
    <lineage>
        <taxon>Bacteria</taxon>
        <taxon>Bacillati</taxon>
        <taxon>Bacillota</taxon>
        <taxon>Bacilli</taxon>
        <taxon>Lactobacillales</taxon>
        <taxon>Carnobacteriaceae</taxon>
        <taxon>Trichococcus</taxon>
    </lineage>
</organism>
<dbReference type="AlphaFoldDB" id="A0A1W1IE59"/>
<dbReference type="InterPro" id="IPR052339">
    <property type="entry name" value="Fe-S_Maturation_MIP18"/>
</dbReference>